<dbReference type="SUPFAM" id="SSF56672">
    <property type="entry name" value="DNA/RNA polymerases"/>
    <property type="match status" value="1"/>
</dbReference>
<evidence type="ECO:0000256" key="2">
    <source>
        <dbReference type="ARBA" id="ARBA00012418"/>
    </source>
</evidence>
<protein>
    <recommendedName>
        <fullName evidence="2">DNA-directed RNA polymerase</fullName>
        <ecNumber evidence="2">2.7.7.6</ecNumber>
    </recommendedName>
</protein>
<evidence type="ECO:0000256" key="1">
    <source>
        <dbReference type="ARBA" id="ARBA00009493"/>
    </source>
</evidence>
<keyword evidence="4" id="KW-0808">Transferase</keyword>
<evidence type="ECO:0000256" key="7">
    <source>
        <dbReference type="ARBA" id="ARBA00048552"/>
    </source>
</evidence>
<dbReference type="InterPro" id="IPR043502">
    <property type="entry name" value="DNA/RNA_pol_sf"/>
</dbReference>
<organism evidence="10 11">
    <name type="scientific">Cordylochernes scorpioides</name>
    <dbReference type="NCBI Taxonomy" id="51811"/>
    <lineage>
        <taxon>Eukaryota</taxon>
        <taxon>Metazoa</taxon>
        <taxon>Ecdysozoa</taxon>
        <taxon>Arthropoda</taxon>
        <taxon>Chelicerata</taxon>
        <taxon>Arachnida</taxon>
        <taxon>Pseudoscorpiones</taxon>
        <taxon>Cheliferoidea</taxon>
        <taxon>Chernetidae</taxon>
        <taxon>Cordylochernes</taxon>
    </lineage>
</organism>
<name>A0ABY6L889_9ARAC</name>
<feature type="compositionally biased region" description="Polar residues" evidence="8">
    <location>
        <begin position="76"/>
        <end position="88"/>
    </location>
</feature>
<proteinExistence type="inferred from homology"/>
<comment type="similarity">
    <text evidence="1">Belongs to the phage and mitochondrial RNA polymerase family.</text>
</comment>
<evidence type="ECO:0000256" key="3">
    <source>
        <dbReference type="ARBA" id="ARBA00022478"/>
    </source>
</evidence>
<gene>
    <name evidence="10" type="ORF">LAZ67_15000701</name>
</gene>
<keyword evidence="5" id="KW-0548">Nucleotidyltransferase</keyword>
<feature type="compositionally biased region" description="Basic and acidic residues" evidence="8">
    <location>
        <begin position="45"/>
        <end position="62"/>
    </location>
</feature>
<dbReference type="PANTHER" id="PTHR10102:SF0">
    <property type="entry name" value="DNA-DIRECTED RNA POLYMERASE, MITOCHONDRIAL"/>
    <property type="match status" value="1"/>
</dbReference>
<comment type="catalytic activity">
    <reaction evidence="7">
        <text>RNA(n) + a ribonucleoside 5'-triphosphate = RNA(n+1) + diphosphate</text>
        <dbReference type="Rhea" id="RHEA:21248"/>
        <dbReference type="Rhea" id="RHEA-COMP:14527"/>
        <dbReference type="Rhea" id="RHEA-COMP:17342"/>
        <dbReference type="ChEBI" id="CHEBI:33019"/>
        <dbReference type="ChEBI" id="CHEBI:61557"/>
        <dbReference type="ChEBI" id="CHEBI:140395"/>
        <dbReference type="EC" id="2.7.7.6"/>
    </reaction>
</comment>
<dbReference type="Pfam" id="PF00940">
    <property type="entry name" value="RNA_pol"/>
    <property type="match status" value="1"/>
</dbReference>
<evidence type="ECO:0000256" key="8">
    <source>
        <dbReference type="SAM" id="MobiDB-lite"/>
    </source>
</evidence>
<dbReference type="EC" id="2.7.7.6" evidence="2"/>
<evidence type="ECO:0000256" key="4">
    <source>
        <dbReference type="ARBA" id="ARBA00022679"/>
    </source>
</evidence>
<evidence type="ECO:0000259" key="9">
    <source>
        <dbReference type="Pfam" id="PF00940"/>
    </source>
</evidence>
<sequence length="214" mass="23919">MFRPILKPLAIGVGIGVVDAISRKPGEGVNGGAEVPARHTRPGNKKPEKTYIEDKKKTDHVKPGKPKKNKLVPERNFTTPFTNPDTRSQKNAFPANFIHSLDSSHLMATALHCQKAGLNFATVHDCYWTHPGVMSQIPNCWPLKFTWKEFPKGTKFAENYFILKNTKEKDIHLKSQIAKDITERIGMAVLSLSLSLWFGLVCKLCIDIAEITAL</sequence>
<dbReference type="PANTHER" id="PTHR10102">
    <property type="entry name" value="DNA-DIRECTED RNA POLYMERASE, MITOCHONDRIAL"/>
    <property type="match status" value="1"/>
</dbReference>
<evidence type="ECO:0000313" key="11">
    <source>
        <dbReference type="Proteomes" id="UP001235939"/>
    </source>
</evidence>
<dbReference type="Gene3D" id="3.30.70.370">
    <property type="match status" value="1"/>
</dbReference>
<evidence type="ECO:0000313" key="10">
    <source>
        <dbReference type="EMBL" id="UYV77365.1"/>
    </source>
</evidence>
<reference evidence="10 11" key="1">
    <citation type="submission" date="2022-01" db="EMBL/GenBank/DDBJ databases">
        <title>A chromosomal length assembly of Cordylochernes scorpioides.</title>
        <authorList>
            <person name="Zeh D."/>
            <person name="Zeh J."/>
        </authorList>
    </citation>
    <scope>NUCLEOTIDE SEQUENCE [LARGE SCALE GENOMIC DNA]</scope>
    <source>
        <strain evidence="10">IN4F17</strain>
        <tissue evidence="10">Whole Body</tissue>
    </source>
</reference>
<dbReference type="InterPro" id="IPR002092">
    <property type="entry name" value="DNA-dir_Rpol_phage-type"/>
</dbReference>
<feature type="domain" description="DNA-directed RNA polymerase C-terminal" evidence="9">
    <location>
        <begin position="83"/>
        <end position="137"/>
    </location>
</feature>
<evidence type="ECO:0000256" key="6">
    <source>
        <dbReference type="ARBA" id="ARBA00023163"/>
    </source>
</evidence>
<dbReference type="InterPro" id="IPR046950">
    <property type="entry name" value="DNA-dir_Rpol_C_phage-type"/>
</dbReference>
<keyword evidence="11" id="KW-1185">Reference proteome</keyword>
<keyword evidence="6" id="KW-0804">Transcription</keyword>
<keyword evidence="3" id="KW-0240">DNA-directed RNA polymerase</keyword>
<evidence type="ECO:0000256" key="5">
    <source>
        <dbReference type="ARBA" id="ARBA00022695"/>
    </source>
</evidence>
<dbReference type="Proteomes" id="UP001235939">
    <property type="component" value="Chromosome 15"/>
</dbReference>
<accession>A0ABY6L889</accession>
<dbReference type="EMBL" id="CP092877">
    <property type="protein sequence ID" value="UYV77365.1"/>
    <property type="molecule type" value="Genomic_DNA"/>
</dbReference>
<feature type="region of interest" description="Disordered" evidence="8">
    <location>
        <begin position="23"/>
        <end position="88"/>
    </location>
</feature>